<evidence type="ECO:0000256" key="1">
    <source>
        <dbReference type="ARBA" id="ARBA00022729"/>
    </source>
</evidence>
<dbReference type="PROSITE" id="PS51854">
    <property type="entry name" value="CSPG"/>
    <property type="match status" value="1"/>
</dbReference>
<sequence>MLHKKLLGLNKSERPQDSPHLVSLPMTWVKEGGMVRLDKKYLQTDFKGVATDDIVYTIVASDGQPKYGEVVLVSMPADSPPEGWDSSPIDDQRFTPTASFTQQDVNDGAVWYRHFGSSYDSDSFQFQVRANIVLHFPQTSEHGSGNDVIVLAAAMKTRVFAGCFAD</sequence>
<dbReference type="InterPro" id="IPR039005">
    <property type="entry name" value="CSPG_rpt"/>
</dbReference>
<evidence type="ECO:0000256" key="3">
    <source>
        <dbReference type="ARBA" id="ARBA00023180"/>
    </source>
</evidence>
<organism evidence="5 6">
    <name type="scientific">Ameca splendens</name>
    <dbReference type="NCBI Taxonomy" id="208324"/>
    <lineage>
        <taxon>Eukaryota</taxon>
        <taxon>Metazoa</taxon>
        <taxon>Chordata</taxon>
        <taxon>Craniata</taxon>
        <taxon>Vertebrata</taxon>
        <taxon>Euteleostomi</taxon>
        <taxon>Actinopterygii</taxon>
        <taxon>Neopterygii</taxon>
        <taxon>Teleostei</taxon>
        <taxon>Neoteleostei</taxon>
        <taxon>Acanthomorphata</taxon>
        <taxon>Ovalentaria</taxon>
        <taxon>Atherinomorphae</taxon>
        <taxon>Cyprinodontiformes</taxon>
        <taxon>Goodeidae</taxon>
        <taxon>Ameca</taxon>
    </lineage>
</organism>
<evidence type="ECO:0000256" key="2">
    <source>
        <dbReference type="ARBA" id="ARBA00022737"/>
    </source>
</evidence>
<name>A0ABV1AG86_9TELE</name>
<feature type="repeat" description="CSPG" evidence="4">
    <location>
        <begin position="18"/>
        <end position="129"/>
    </location>
</feature>
<evidence type="ECO:0000313" key="5">
    <source>
        <dbReference type="EMBL" id="MEQ2316666.1"/>
    </source>
</evidence>
<comment type="caution">
    <text evidence="5">The sequence shown here is derived from an EMBL/GenBank/DDBJ whole genome shotgun (WGS) entry which is preliminary data.</text>
</comment>
<gene>
    <name evidence="5" type="ORF">AMECASPLE_034826</name>
</gene>
<evidence type="ECO:0000256" key="4">
    <source>
        <dbReference type="PROSITE-ProRule" id="PRU01201"/>
    </source>
</evidence>
<accession>A0ABV1AG86</accession>
<keyword evidence="3" id="KW-0325">Glycoprotein</keyword>
<keyword evidence="2" id="KW-0677">Repeat</keyword>
<reference evidence="5 6" key="1">
    <citation type="submission" date="2021-06" db="EMBL/GenBank/DDBJ databases">
        <authorList>
            <person name="Palmer J.M."/>
        </authorList>
    </citation>
    <scope>NUCLEOTIDE SEQUENCE [LARGE SCALE GENOMIC DNA]</scope>
    <source>
        <strain evidence="5 6">AS_MEX2019</strain>
        <tissue evidence="5">Muscle</tissue>
    </source>
</reference>
<dbReference type="PANTHER" id="PTHR45739:SF1">
    <property type="entry name" value="EXTRACELLULAR MATRIX ORGANIZING PROTEIN FRAS1"/>
    <property type="match status" value="1"/>
</dbReference>
<evidence type="ECO:0000313" key="6">
    <source>
        <dbReference type="Proteomes" id="UP001469553"/>
    </source>
</evidence>
<dbReference type="InterPro" id="IPR051561">
    <property type="entry name" value="FRAS1_ECM"/>
</dbReference>
<dbReference type="PANTHER" id="PTHR45739">
    <property type="entry name" value="MATRIX PROTEIN, PUTATIVE-RELATED"/>
    <property type="match status" value="1"/>
</dbReference>
<protein>
    <submittedName>
        <fullName evidence="5">Uncharacterized protein</fullName>
    </submittedName>
</protein>
<dbReference type="Pfam" id="PF16184">
    <property type="entry name" value="Cadherin_3"/>
    <property type="match status" value="1"/>
</dbReference>
<proteinExistence type="predicted"/>
<keyword evidence="6" id="KW-1185">Reference proteome</keyword>
<dbReference type="EMBL" id="JAHRIP010089660">
    <property type="protein sequence ID" value="MEQ2316666.1"/>
    <property type="molecule type" value="Genomic_DNA"/>
</dbReference>
<dbReference type="Proteomes" id="UP001469553">
    <property type="component" value="Unassembled WGS sequence"/>
</dbReference>
<keyword evidence="1" id="KW-0732">Signal</keyword>